<dbReference type="GO" id="GO:0004722">
    <property type="term" value="F:protein serine/threonine phosphatase activity"/>
    <property type="evidence" value="ECO:0007669"/>
    <property type="project" value="InterPro"/>
</dbReference>
<evidence type="ECO:0000259" key="2">
    <source>
        <dbReference type="PROSITE" id="PS51746"/>
    </source>
</evidence>
<comment type="caution">
    <text evidence="3">The sequence shown here is derived from an EMBL/GenBank/DDBJ whole genome shotgun (WGS) entry which is preliminary data.</text>
</comment>
<dbReference type="Pfam" id="PF00481">
    <property type="entry name" value="PP2C"/>
    <property type="match status" value="1"/>
</dbReference>
<dbReference type="PANTHER" id="PTHR13832">
    <property type="entry name" value="PROTEIN PHOSPHATASE 2C"/>
    <property type="match status" value="1"/>
</dbReference>
<evidence type="ECO:0000256" key="1">
    <source>
        <dbReference type="SAM" id="MobiDB-lite"/>
    </source>
</evidence>
<name>A0A9W9AAS7_9AGAR</name>
<proteinExistence type="predicted"/>
<evidence type="ECO:0000313" key="3">
    <source>
        <dbReference type="EMBL" id="KAJ4477780.1"/>
    </source>
</evidence>
<dbReference type="Proteomes" id="UP001150238">
    <property type="component" value="Unassembled WGS sequence"/>
</dbReference>
<feature type="region of interest" description="Disordered" evidence="1">
    <location>
        <begin position="29"/>
        <end position="90"/>
    </location>
</feature>
<feature type="compositionally biased region" description="Low complexity" evidence="1">
    <location>
        <begin position="58"/>
        <end position="68"/>
    </location>
</feature>
<reference evidence="3" key="1">
    <citation type="submission" date="2022-08" db="EMBL/GenBank/DDBJ databases">
        <authorList>
            <consortium name="DOE Joint Genome Institute"/>
            <person name="Min B."/>
            <person name="Riley R."/>
            <person name="Sierra-Patev S."/>
            <person name="Naranjo-Ortiz M."/>
            <person name="Looney B."/>
            <person name="Konkel Z."/>
            <person name="Slot J.C."/>
            <person name="Sakamoto Y."/>
            <person name="Steenwyk J.L."/>
            <person name="Rokas A."/>
            <person name="Carro J."/>
            <person name="Camarero S."/>
            <person name="Ferreira P."/>
            <person name="Molpeceres G."/>
            <person name="Ruiz-Duenas F.J."/>
            <person name="Serrano A."/>
            <person name="Henrissat B."/>
            <person name="Drula E."/>
            <person name="Hughes K.W."/>
            <person name="Mata J.L."/>
            <person name="Ishikawa N.K."/>
            <person name="Vargas-Isla R."/>
            <person name="Ushijima S."/>
            <person name="Smith C.A."/>
            <person name="Ahrendt S."/>
            <person name="Andreopoulos W."/>
            <person name="He G."/>
            <person name="Labutti K."/>
            <person name="Lipzen A."/>
            <person name="Ng V."/>
            <person name="Sandor L."/>
            <person name="Barry K."/>
            <person name="Martinez A.T."/>
            <person name="Xiao Y."/>
            <person name="Gibbons J.G."/>
            <person name="Terashima K."/>
            <person name="Hibbett D.S."/>
            <person name="Grigoriev I.V."/>
        </authorList>
    </citation>
    <scope>NUCLEOTIDE SEQUENCE</scope>
    <source>
        <strain evidence="3">Sp2 HRB7682 ss15</strain>
    </source>
</reference>
<sequence>MSHRIVFGKRDEFINVVCPIEQFITMSIDNIPTNSDPPSVSASRSPSPEITVAPPSPSEESNSSTEFSIEQQPAGTLSKDGESERRHTNMGLPGHDFTYFLLSEEEISTELSRLSAPKIINNGALHTASLQPHPAKHSQDRLVAEQWDLGERGSWKFRAVFDGHANGDETVDHVFTTLPSEIRSSLTTLSVPQCTNVEAVSSLLQETISVIDNSIKQGVLDLFPSSDYIDQLSDDEIRAIVNDKSTVVPLTIGLPTLANKYAGRGPNNIIVTRAMRGTTVLVVLINSDGGLWTASLGDCQAVLGQKESSFWTTTLLSTNHNASEPSEVARLKLDHPGEEESVVAKNRVLGLIAVTRAIGDHQFKLPSIYTKRVFSLTIPGMNRPDHTQIIMKRNLTPPYVSGIPEVKYVKLHDGARGLSHPQVFPEATHIDTNSWKEACLFMCSDGLLDLYGGENWQEKHIDIAELCKTWVDLVGEKLDSSSQNFDPKENLALFLLNRGLRGPPRSYSGEIWSEEEALNRVSSLLTLEFKDKWMDDTTVLVEIL</sequence>
<accession>A0A9W9AAS7</accession>
<dbReference type="PROSITE" id="PS51746">
    <property type="entry name" value="PPM_2"/>
    <property type="match status" value="1"/>
</dbReference>
<gene>
    <name evidence="3" type="ORF">C8J55DRAFT_515534</name>
</gene>
<dbReference type="InterPro" id="IPR001932">
    <property type="entry name" value="PPM-type_phosphatase-like_dom"/>
</dbReference>
<reference evidence="3" key="2">
    <citation type="journal article" date="2023" name="Proc. Natl. Acad. Sci. U.S.A.">
        <title>A global phylogenomic analysis of the shiitake genus Lentinula.</title>
        <authorList>
            <person name="Sierra-Patev S."/>
            <person name="Min B."/>
            <person name="Naranjo-Ortiz M."/>
            <person name="Looney B."/>
            <person name="Konkel Z."/>
            <person name="Slot J.C."/>
            <person name="Sakamoto Y."/>
            <person name="Steenwyk J.L."/>
            <person name="Rokas A."/>
            <person name="Carro J."/>
            <person name="Camarero S."/>
            <person name="Ferreira P."/>
            <person name="Molpeceres G."/>
            <person name="Ruiz-Duenas F.J."/>
            <person name="Serrano A."/>
            <person name="Henrissat B."/>
            <person name="Drula E."/>
            <person name="Hughes K.W."/>
            <person name="Mata J.L."/>
            <person name="Ishikawa N.K."/>
            <person name="Vargas-Isla R."/>
            <person name="Ushijima S."/>
            <person name="Smith C.A."/>
            <person name="Donoghue J."/>
            <person name="Ahrendt S."/>
            <person name="Andreopoulos W."/>
            <person name="He G."/>
            <person name="LaButti K."/>
            <person name="Lipzen A."/>
            <person name="Ng V."/>
            <person name="Riley R."/>
            <person name="Sandor L."/>
            <person name="Barry K."/>
            <person name="Martinez A.T."/>
            <person name="Xiao Y."/>
            <person name="Gibbons J.G."/>
            <person name="Terashima K."/>
            <person name="Grigoriev I.V."/>
            <person name="Hibbett D."/>
        </authorList>
    </citation>
    <scope>NUCLEOTIDE SEQUENCE</scope>
    <source>
        <strain evidence="3">Sp2 HRB7682 ss15</strain>
    </source>
</reference>
<protein>
    <submittedName>
        <fullName evidence="3">Phosphatase 2C-like domain-containing protein</fullName>
    </submittedName>
</protein>
<dbReference type="AlphaFoldDB" id="A0A9W9AAS7"/>
<feature type="domain" description="PPM-type phosphatase" evidence="2">
    <location>
        <begin position="124"/>
        <end position="544"/>
    </location>
</feature>
<dbReference type="InterPro" id="IPR015655">
    <property type="entry name" value="PP2C"/>
</dbReference>
<dbReference type="SUPFAM" id="SSF81606">
    <property type="entry name" value="PP2C-like"/>
    <property type="match status" value="1"/>
</dbReference>
<dbReference type="PANTHER" id="PTHR13832:SF792">
    <property type="entry name" value="GM14286P"/>
    <property type="match status" value="1"/>
</dbReference>
<feature type="compositionally biased region" description="Low complexity" evidence="1">
    <location>
        <begin position="36"/>
        <end position="48"/>
    </location>
</feature>
<dbReference type="CDD" id="cd00143">
    <property type="entry name" value="PP2Cc"/>
    <property type="match status" value="1"/>
</dbReference>
<dbReference type="InterPro" id="IPR036457">
    <property type="entry name" value="PPM-type-like_dom_sf"/>
</dbReference>
<dbReference type="Gene3D" id="3.60.40.10">
    <property type="entry name" value="PPM-type phosphatase domain"/>
    <property type="match status" value="1"/>
</dbReference>
<dbReference type="SMART" id="SM00332">
    <property type="entry name" value="PP2Cc"/>
    <property type="match status" value="1"/>
</dbReference>
<organism evidence="3 4">
    <name type="scientific">Lentinula lateritia</name>
    <dbReference type="NCBI Taxonomy" id="40482"/>
    <lineage>
        <taxon>Eukaryota</taxon>
        <taxon>Fungi</taxon>
        <taxon>Dikarya</taxon>
        <taxon>Basidiomycota</taxon>
        <taxon>Agaricomycotina</taxon>
        <taxon>Agaricomycetes</taxon>
        <taxon>Agaricomycetidae</taxon>
        <taxon>Agaricales</taxon>
        <taxon>Marasmiineae</taxon>
        <taxon>Omphalotaceae</taxon>
        <taxon>Lentinula</taxon>
    </lineage>
</organism>
<dbReference type="EMBL" id="JANVFS010000018">
    <property type="protein sequence ID" value="KAJ4477780.1"/>
    <property type="molecule type" value="Genomic_DNA"/>
</dbReference>
<evidence type="ECO:0000313" key="4">
    <source>
        <dbReference type="Proteomes" id="UP001150238"/>
    </source>
</evidence>